<feature type="region of interest" description="Disordered" evidence="1">
    <location>
        <begin position="132"/>
        <end position="156"/>
    </location>
</feature>
<dbReference type="InterPro" id="IPR000679">
    <property type="entry name" value="Znf_GATA"/>
</dbReference>
<dbReference type="KEGG" id="cdep:91089805"/>
<dbReference type="OrthoDB" id="2572925at2759"/>
<dbReference type="InterPro" id="IPR013088">
    <property type="entry name" value="Znf_NHR/GATA"/>
</dbReference>
<accession>A0A1E3IHI6</accession>
<dbReference type="AlphaFoldDB" id="A0A1E3IHI6"/>
<sequence>MAISSSPEGKAIQSSLPSPPPQAASSPTPAAATSETQSSHKRNTSNNQGSRFPPCTSQNDRQCTNCGETVTSQWRGTLCNACALWKRSRGTDRPLPLLFSVKRKSLTPSDEAGITMGENAEYPDYRETISSPALQSPISPRPTASNIASPITRAPGHWTTSSSPALGYYHPSLTKPTMPHNVNGVFTYEPLRGHTGVETRERMREYQDSKDMQDKRLKIHSPRRFDGFDNIPTRKENSFYPQRLPPWQPRHAYFQAYPYAYAGYPYQPRRPADRQPPVSPDFLMSREGFLHAAEWLHDTLVRTSRLLERLQQEEFGKAENNEHSRS</sequence>
<reference evidence="2" key="1">
    <citation type="submission" date="2016-06" db="EMBL/GenBank/DDBJ databases">
        <authorList>
            <person name="Cuomo C."/>
            <person name="Litvintseva A."/>
            <person name="Heitman J."/>
            <person name="Chen Y."/>
            <person name="Sun S."/>
            <person name="Springer D."/>
            <person name="Dromer F."/>
            <person name="Young S."/>
            <person name="Zeng Q."/>
            <person name="Chapman S."/>
            <person name="Gujja S."/>
            <person name="Saif S."/>
            <person name="Birren B."/>
        </authorList>
    </citation>
    <scope>NUCLEOTIDE SEQUENCE</scope>
    <source>
        <strain evidence="2">CBS 7841</strain>
    </source>
</reference>
<dbReference type="GO" id="GO:0043565">
    <property type="term" value="F:sequence-specific DNA binding"/>
    <property type="evidence" value="ECO:0007669"/>
    <property type="project" value="InterPro"/>
</dbReference>
<dbReference type="EMBL" id="CP143790">
    <property type="protein sequence ID" value="WVN90360.1"/>
    <property type="molecule type" value="Genomic_DNA"/>
</dbReference>
<dbReference type="SMART" id="SM00401">
    <property type="entry name" value="ZnF_GATA"/>
    <property type="match status" value="1"/>
</dbReference>
<feature type="region of interest" description="Disordered" evidence="1">
    <location>
        <begin position="1"/>
        <end position="62"/>
    </location>
</feature>
<evidence type="ECO:0000313" key="3">
    <source>
        <dbReference type="Proteomes" id="UP000094043"/>
    </source>
</evidence>
<dbReference type="Proteomes" id="UP000094043">
    <property type="component" value="Chromosome 7"/>
</dbReference>
<feature type="compositionally biased region" description="Basic and acidic residues" evidence="1">
    <location>
        <begin position="223"/>
        <end position="237"/>
    </location>
</feature>
<dbReference type="GO" id="GO:0006355">
    <property type="term" value="P:regulation of DNA-templated transcription"/>
    <property type="evidence" value="ECO:0007669"/>
    <property type="project" value="InterPro"/>
</dbReference>
<dbReference type="CDD" id="cd00202">
    <property type="entry name" value="ZnF_GATA"/>
    <property type="match status" value="1"/>
</dbReference>
<keyword evidence="3" id="KW-1185">Reference proteome</keyword>
<dbReference type="Gene3D" id="3.30.50.10">
    <property type="entry name" value="Erythroid Transcription Factor GATA-1, subunit A"/>
    <property type="match status" value="1"/>
</dbReference>
<proteinExistence type="predicted"/>
<organism evidence="2 3">
    <name type="scientific">Cryptococcus depauperatus CBS 7841</name>
    <dbReference type="NCBI Taxonomy" id="1295531"/>
    <lineage>
        <taxon>Eukaryota</taxon>
        <taxon>Fungi</taxon>
        <taxon>Dikarya</taxon>
        <taxon>Basidiomycota</taxon>
        <taxon>Agaricomycotina</taxon>
        <taxon>Tremellomycetes</taxon>
        <taxon>Tremellales</taxon>
        <taxon>Cryptococcaceae</taxon>
        <taxon>Cryptococcus</taxon>
    </lineage>
</organism>
<dbReference type="RefSeq" id="XP_066071060.1">
    <property type="nucleotide sequence ID" value="XM_066214963.1"/>
</dbReference>
<dbReference type="GO" id="GO:0008270">
    <property type="term" value="F:zinc ion binding"/>
    <property type="evidence" value="ECO:0007669"/>
    <property type="project" value="InterPro"/>
</dbReference>
<feature type="compositionally biased region" description="Polar residues" evidence="1">
    <location>
        <begin position="44"/>
        <end position="62"/>
    </location>
</feature>
<reference evidence="2" key="3">
    <citation type="submission" date="2024-01" db="EMBL/GenBank/DDBJ databases">
        <authorList>
            <person name="Coelho M.A."/>
            <person name="David-Palma M."/>
            <person name="Shea T."/>
            <person name="Sun S."/>
            <person name="Cuomo C.A."/>
            <person name="Heitman J."/>
        </authorList>
    </citation>
    <scope>NUCLEOTIDE SEQUENCE</scope>
    <source>
        <strain evidence="2">CBS 7841</strain>
    </source>
</reference>
<evidence type="ECO:0000313" key="2">
    <source>
        <dbReference type="EMBL" id="WVN90360.1"/>
    </source>
</evidence>
<dbReference type="SUPFAM" id="SSF57716">
    <property type="entry name" value="Glucocorticoid receptor-like (DNA-binding domain)"/>
    <property type="match status" value="1"/>
</dbReference>
<feature type="compositionally biased region" description="Low complexity" evidence="1">
    <location>
        <begin position="23"/>
        <end position="37"/>
    </location>
</feature>
<feature type="compositionally biased region" description="Polar residues" evidence="1">
    <location>
        <begin position="132"/>
        <end position="149"/>
    </location>
</feature>
<gene>
    <name evidence="2" type="ORF">L203_105596</name>
</gene>
<reference evidence="2" key="2">
    <citation type="journal article" date="2022" name="Elife">
        <title>Obligate sexual reproduction of a homothallic fungus closely related to the Cryptococcus pathogenic species complex.</title>
        <authorList>
            <person name="Passer A.R."/>
            <person name="Clancey S.A."/>
            <person name="Shea T."/>
            <person name="David-Palma M."/>
            <person name="Averette A.F."/>
            <person name="Boekhout T."/>
            <person name="Porcel B.M."/>
            <person name="Nowrousian M."/>
            <person name="Cuomo C.A."/>
            <person name="Sun S."/>
            <person name="Heitman J."/>
            <person name="Coelho M.A."/>
        </authorList>
    </citation>
    <scope>NUCLEOTIDE SEQUENCE</scope>
    <source>
        <strain evidence="2">CBS 7841</strain>
    </source>
</reference>
<feature type="region of interest" description="Disordered" evidence="1">
    <location>
        <begin position="223"/>
        <end position="242"/>
    </location>
</feature>
<name>A0A1E3IHI6_9TREE</name>
<dbReference type="GeneID" id="91089805"/>
<dbReference type="VEuPathDB" id="FungiDB:L203_03473"/>
<evidence type="ECO:0000256" key="1">
    <source>
        <dbReference type="SAM" id="MobiDB-lite"/>
    </source>
</evidence>
<dbReference type="PROSITE" id="PS50114">
    <property type="entry name" value="GATA_ZN_FINGER_2"/>
    <property type="match status" value="1"/>
</dbReference>
<protein>
    <submittedName>
        <fullName evidence="2">Uncharacterized protein</fullName>
    </submittedName>
</protein>